<gene>
    <name evidence="2" type="ORF">KP509_02G064700</name>
</gene>
<reference evidence="2" key="1">
    <citation type="submission" date="2021-08" db="EMBL/GenBank/DDBJ databases">
        <title>WGS assembly of Ceratopteris richardii.</title>
        <authorList>
            <person name="Marchant D.B."/>
            <person name="Chen G."/>
            <person name="Jenkins J."/>
            <person name="Shu S."/>
            <person name="Leebens-Mack J."/>
            <person name="Grimwood J."/>
            <person name="Schmutz J."/>
            <person name="Soltis P."/>
            <person name="Soltis D."/>
            <person name="Chen Z.-H."/>
        </authorList>
    </citation>
    <scope>NUCLEOTIDE SEQUENCE</scope>
    <source>
        <strain evidence="2">Whitten #5841</strain>
        <tissue evidence="2">Leaf</tissue>
    </source>
</reference>
<dbReference type="OMA" id="TRLIWKI"/>
<dbReference type="PANTHER" id="PTHR35128:SF1">
    <property type="entry name" value="SECRETION-REGULATING GUANINE NUCLEOTIDE EXCHANGE FACTOR"/>
    <property type="match status" value="1"/>
</dbReference>
<keyword evidence="3" id="KW-1185">Reference proteome</keyword>
<dbReference type="AlphaFoldDB" id="A0A8T2V6N7"/>
<dbReference type="Gene3D" id="3.40.50.1820">
    <property type="entry name" value="alpha/beta hydrolase"/>
    <property type="match status" value="1"/>
</dbReference>
<keyword evidence="1" id="KW-1133">Transmembrane helix</keyword>
<comment type="caution">
    <text evidence="2">The sequence shown here is derived from an EMBL/GenBank/DDBJ whole genome shotgun (WGS) entry which is preliminary data.</text>
</comment>
<protein>
    <submittedName>
        <fullName evidence="2">Uncharacterized protein</fullName>
    </submittedName>
</protein>
<organism evidence="2 3">
    <name type="scientific">Ceratopteris richardii</name>
    <name type="common">Triangle waterfern</name>
    <dbReference type="NCBI Taxonomy" id="49495"/>
    <lineage>
        <taxon>Eukaryota</taxon>
        <taxon>Viridiplantae</taxon>
        <taxon>Streptophyta</taxon>
        <taxon>Embryophyta</taxon>
        <taxon>Tracheophyta</taxon>
        <taxon>Polypodiopsida</taxon>
        <taxon>Polypodiidae</taxon>
        <taxon>Polypodiales</taxon>
        <taxon>Pteridineae</taxon>
        <taxon>Pteridaceae</taxon>
        <taxon>Parkerioideae</taxon>
        <taxon>Ceratopteris</taxon>
    </lineage>
</organism>
<evidence type="ECO:0000256" key="1">
    <source>
        <dbReference type="SAM" id="Phobius"/>
    </source>
</evidence>
<feature type="transmembrane region" description="Helical" evidence="1">
    <location>
        <begin position="29"/>
        <end position="49"/>
    </location>
</feature>
<proteinExistence type="predicted"/>
<dbReference type="EMBL" id="CM035407">
    <property type="protein sequence ID" value="KAH7444107.1"/>
    <property type="molecule type" value="Genomic_DNA"/>
</dbReference>
<dbReference type="InterPro" id="IPR029058">
    <property type="entry name" value="AB_hydrolase_fold"/>
</dbReference>
<dbReference type="SUPFAM" id="SSF53474">
    <property type="entry name" value="alpha/beta-Hydrolases"/>
    <property type="match status" value="1"/>
</dbReference>
<dbReference type="Proteomes" id="UP000825935">
    <property type="component" value="Chromosome 2"/>
</dbReference>
<name>A0A8T2V6N7_CERRI</name>
<dbReference type="OrthoDB" id="10022521at2759"/>
<dbReference type="PANTHER" id="PTHR35128">
    <property type="entry name" value="SECRETION-REGULATING GUANINE NUCLEOTIDE EXCHANGE FACTOR"/>
    <property type="match status" value="1"/>
</dbReference>
<evidence type="ECO:0000313" key="2">
    <source>
        <dbReference type="EMBL" id="KAH7444107.1"/>
    </source>
</evidence>
<accession>A0A8T2V6N7</accession>
<keyword evidence="1" id="KW-0472">Membrane</keyword>
<evidence type="ECO:0000313" key="3">
    <source>
        <dbReference type="Proteomes" id="UP000825935"/>
    </source>
</evidence>
<sequence length="356" mass="40667">MVRRMLEGSFRHSATQSFAHSIHLQLSVFWHRVLIAAIVLVVAPLLIFTSRHSPIFTSRKLDWVESNTLSSLSGNLDYIQATQVVWQIPASPKAVLFVAHGCHCRATYFWDKGRTCSECIGLPEERIIVARALVKGYAVIAISSTRECWGLQADKMKVLSILSSWISDKKLGRLPVVGLGASSGGYFLSTLAMEYKFSSLAIMISEGKFKALQVRKDYPPTLFIHMAKDKRRAALIKEAMDILRRKEVQTAEVKCYQLPVTPQLFTKIPGMDIRTADRIYRAFSSTSMLDSESFMTKDGRFLNWMTHLKRHQVMPESSLKKWELHLQELLNLAYGYHEMTSLQSDEMFKWFDEHLP</sequence>
<keyword evidence="1" id="KW-0812">Transmembrane</keyword>